<reference evidence="3" key="1">
    <citation type="submission" date="2017-11" db="EMBL/GenBank/DDBJ databases">
        <authorList>
            <person name="Lima N.C."/>
            <person name="Parody-Merino A.M."/>
            <person name="Battley P.F."/>
            <person name="Fidler A.E."/>
            <person name="Prosdocimi F."/>
        </authorList>
    </citation>
    <scope>NUCLEOTIDE SEQUENCE [LARGE SCALE GENOMIC DNA]</scope>
</reference>
<dbReference type="OrthoDB" id="9908305at2759"/>
<protein>
    <submittedName>
        <fullName evidence="2">Uncharacterized protein</fullName>
    </submittedName>
</protein>
<name>A0A2I0T9F4_LIMLA</name>
<dbReference type="Proteomes" id="UP000233556">
    <property type="component" value="Unassembled WGS sequence"/>
</dbReference>
<proteinExistence type="predicted"/>
<dbReference type="InterPro" id="IPR037656">
    <property type="entry name" value="DUF5525"/>
</dbReference>
<gene>
    <name evidence="2" type="ORF">llap_19256</name>
</gene>
<evidence type="ECO:0000313" key="2">
    <source>
        <dbReference type="EMBL" id="PKU30439.1"/>
    </source>
</evidence>
<dbReference type="EMBL" id="KZ514681">
    <property type="protein sequence ID" value="PKU30439.1"/>
    <property type="molecule type" value="Genomic_DNA"/>
</dbReference>
<evidence type="ECO:0000313" key="3">
    <source>
        <dbReference type="Proteomes" id="UP000233556"/>
    </source>
</evidence>
<dbReference type="PANTHER" id="PTHR28422">
    <property type="entry name" value="SIMILAR TO HUMAN CHROMOSOME 15 OPEN READING FRAME 39"/>
    <property type="match status" value="1"/>
</dbReference>
<dbReference type="Pfam" id="PF17663">
    <property type="entry name" value="DUF5525"/>
    <property type="match status" value="1"/>
</dbReference>
<feature type="region of interest" description="Disordered" evidence="1">
    <location>
        <begin position="1"/>
        <end position="20"/>
    </location>
</feature>
<accession>A0A2I0T9F4</accession>
<dbReference type="AlphaFoldDB" id="A0A2I0T9F4"/>
<evidence type="ECO:0000256" key="1">
    <source>
        <dbReference type="SAM" id="MobiDB-lite"/>
    </source>
</evidence>
<reference evidence="3" key="2">
    <citation type="submission" date="2017-12" db="EMBL/GenBank/DDBJ databases">
        <title>Genome sequence of the Bar-tailed Godwit (Limosa lapponica baueri).</title>
        <authorList>
            <person name="Lima N.C.B."/>
            <person name="Parody-Merino A.M."/>
            <person name="Battley P.F."/>
            <person name="Fidler A.E."/>
            <person name="Prosdocimi F."/>
        </authorList>
    </citation>
    <scope>NUCLEOTIDE SEQUENCE [LARGE SCALE GENOMIC DNA]</scope>
</reference>
<organism evidence="2 3">
    <name type="scientific">Limosa lapponica baueri</name>
    <dbReference type="NCBI Taxonomy" id="1758121"/>
    <lineage>
        <taxon>Eukaryota</taxon>
        <taxon>Metazoa</taxon>
        <taxon>Chordata</taxon>
        <taxon>Craniata</taxon>
        <taxon>Vertebrata</taxon>
        <taxon>Euteleostomi</taxon>
        <taxon>Archelosauria</taxon>
        <taxon>Archosauria</taxon>
        <taxon>Dinosauria</taxon>
        <taxon>Saurischia</taxon>
        <taxon>Theropoda</taxon>
        <taxon>Coelurosauria</taxon>
        <taxon>Aves</taxon>
        <taxon>Neognathae</taxon>
        <taxon>Neoaves</taxon>
        <taxon>Charadriiformes</taxon>
        <taxon>Scolopacidae</taxon>
        <taxon>Limosa</taxon>
    </lineage>
</organism>
<sequence length="300" mass="33314">MPKSPPKPKNGSRIPEPQKPTKGKEIWLAFQDVPTLLTNLLSQLETFMFARKCPFPHVVRAGAIFIPIHVVKEKLFPKLPGASVDQVLQEHKVELRPTTLSEERHLRDLELKSCTSRMLKLLALKQLPDIYPDLLNLHWHDSIRQQLGNEVMPEPKAGSSPALHQEMLRLGTSLAELEKLLSAAGDQGDVLTRGLLALVCGMRWGRASSCHWGGLGEFGGPQPEAPAVPLHSCTLSMASPKQSPGVGPPDPTDITALHPKRMFWGKRLWFLEDTRRQQLCCGKVSVAYHWTGQIVAPVAR</sequence>
<dbReference type="PANTHER" id="PTHR28422:SF1">
    <property type="entry name" value="SIMILAR TO HUMAN CHROMOSOME 15 OPEN READING FRAME 39"/>
    <property type="match status" value="1"/>
</dbReference>
<keyword evidence="3" id="KW-1185">Reference proteome</keyword>